<dbReference type="Pfam" id="PF25323">
    <property type="entry name" value="6TM_PilS"/>
    <property type="match status" value="1"/>
</dbReference>
<dbReference type="InterPro" id="IPR003661">
    <property type="entry name" value="HisK_dim/P_dom"/>
</dbReference>
<sequence length="450" mass="48204">MIDRLTALFAPPGLPPGMAASSPSWSSVVLLTQLRWIAVAGQLATIVIVSQSLKVRLPLAPLLLAPLLLMVINLVAASVVRRRTAFSQQELFSALMIDVVALCWQLYHSGGATNPFTFLFLLQIVIGAIILEARWSWLVALNACLCMALLTFSYVPLRLPNAYAADHFHLYIYGSLFCFVLAAVLLIVFVVRLDHSRRESDASLAALRQQAAEEDHIIRMGLLASGAAHELGTPLSSISVILGDWSREPSIAGDPDMAADLADVRRELARCKTIVSGILMSAGEVRGIDPAVTGVRAFIEDIAEEWRARFAGELRLVDRIAGEVPIIADPGLRQIIGNVIDNAVEVSPELVVIEAWLENEAESPSLVLTVSDRGPGFAPEMLGRIGQPYSSTKGRDGGGLGLFLVVNVIRKLGGSVFVENRRDGGASVQLAIPLATLALDSAGLAPDKGA</sequence>
<keyword evidence="7" id="KW-0547">Nucleotide-binding</keyword>
<feature type="transmembrane region" description="Helical" evidence="10">
    <location>
        <begin position="168"/>
        <end position="191"/>
    </location>
</feature>
<dbReference type="InterPro" id="IPR005467">
    <property type="entry name" value="His_kinase_dom"/>
</dbReference>
<keyword evidence="10" id="KW-1133">Transmembrane helix</keyword>
<dbReference type="InterPro" id="IPR036097">
    <property type="entry name" value="HisK_dim/P_sf"/>
</dbReference>
<dbReference type="InterPro" id="IPR050980">
    <property type="entry name" value="2C_sensor_his_kinase"/>
</dbReference>
<evidence type="ECO:0000256" key="1">
    <source>
        <dbReference type="ARBA" id="ARBA00000085"/>
    </source>
</evidence>
<dbReference type="SUPFAM" id="SSF55874">
    <property type="entry name" value="ATPase domain of HSP90 chaperone/DNA topoisomerase II/histidine kinase"/>
    <property type="match status" value="1"/>
</dbReference>
<comment type="catalytic activity">
    <reaction evidence="1">
        <text>ATP + protein L-histidine = ADP + protein N-phospho-L-histidine.</text>
        <dbReference type="EC" id="2.7.13.3"/>
    </reaction>
</comment>
<organism evidence="12 13">
    <name type="scientific">Novosphingobium barchaimii LL02</name>
    <dbReference type="NCBI Taxonomy" id="1114963"/>
    <lineage>
        <taxon>Bacteria</taxon>
        <taxon>Pseudomonadati</taxon>
        <taxon>Pseudomonadota</taxon>
        <taxon>Alphaproteobacteria</taxon>
        <taxon>Sphingomonadales</taxon>
        <taxon>Sphingomonadaceae</taxon>
        <taxon>Novosphingobium</taxon>
    </lineage>
</organism>
<evidence type="ECO:0000256" key="5">
    <source>
        <dbReference type="ARBA" id="ARBA00022553"/>
    </source>
</evidence>
<evidence type="ECO:0000256" key="10">
    <source>
        <dbReference type="SAM" id="Phobius"/>
    </source>
</evidence>
<evidence type="ECO:0000313" key="13">
    <source>
        <dbReference type="Proteomes" id="UP000052268"/>
    </source>
</evidence>
<comment type="subcellular location">
    <subcellularLocation>
        <location evidence="2">Cell membrane</location>
        <topology evidence="2">Multi-pass membrane protein</topology>
    </subcellularLocation>
</comment>
<feature type="transmembrane region" description="Helical" evidence="10">
    <location>
        <begin position="59"/>
        <end position="79"/>
    </location>
</feature>
<dbReference type="AlphaFoldDB" id="A0A0J7XWB6"/>
<protein>
    <recommendedName>
        <fullName evidence="3">histidine kinase</fullName>
        <ecNumber evidence="3">2.7.13.3</ecNumber>
    </recommendedName>
</protein>
<keyword evidence="10" id="KW-0812">Transmembrane</keyword>
<proteinExistence type="predicted"/>
<evidence type="ECO:0000256" key="8">
    <source>
        <dbReference type="ARBA" id="ARBA00022777"/>
    </source>
</evidence>
<dbReference type="Proteomes" id="UP000052268">
    <property type="component" value="Unassembled WGS sequence"/>
</dbReference>
<dbReference type="PANTHER" id="PTHR44936">
    <property type="entry name" value="SENSOR PROTEIN CREC"/>
    <property type="match status" value="1"/>
</dbReference>
<keyword evidence="9" id="KW-0067">ATP-binding</keyword>
<dbReference type="EMBL" id="JACU01000005">
    <property type="protein sequence ID" value="KMS55458.1"/>
    <property type="molecule type" value="Genomic_DNA"/>
</dbReference>
<gene>
    <name evidence="12" type="ORF">V474_20720</name>
</gene>
<keyword evidence="8 12" id="KW-0418">Kinase</keyword>
<dbReference type="InterPro" id="IPR036890">
    <property type="entry name" value="HATPase_C_sf"/>
</dbReference>
<dbReference type="PATRIC" id="fig|1114963.3.peg.2981"/>
<keyword evidence="10" id="KW-0472">Membrane</keyword>
<keyword evidence="13" id="KW-1185">Reference proteome</keyword>
<feature type="transmembrane region" description="Helical" evidence="10">
    <location>
        <begin position="113"/>
        <end position="131"/>
    </location>
</feature>
<evidence type="ECO:0000313" key="12">
    <source>
        <dbReference type="EMBL" id="KMS55458.1"/>
    </source>
</evidence>
<dbReference type="InterPro" id="IPR003594">
    <property type="entry name" value="HATPase_dom"/>
</dbReference>
<evidence type="ECO:0000259" key="11">
    <source>
        <dbReference type="PROSITE" id="PS50109"/>
    </source>
</evidence>
<dbReference type="Gene3D" id="1.10.287.130">
    <property type="match status" value="1"/>
</dbReference>
<dbReference type="GO" id="GO:0000155">
    <property type="term" value="F:phosphorelay sensor kinase activity"/>
    <property type="evidence" value="ECO:0007669"/>
    <property type="project" value="InterPro"/>
</dbReference>
<dbReference type="GO" id="GO:0005886">
    <property type="term" value="C:plasma membrane"/>
    <property type="evidence" value="ECO:0007669"/>
    <property type="project" value="UniProtKB-SubCell"/>
</dbReference>
<keyword evidence="5" id="KW-0597">Phosphoprotein</keyword>
<dbReference type="SMART" id="SM00387">
    <property type="entry name" value="HATPase_c"/>
    <property type="match status" value="1"/>
</dbReference>
<dbReference type="PROSITE" id="PS50109">
    <property type="entry name" value="HIS_KIN"/>
    <property type="match status" value="1"/>
</dbReference>
<dbReference type="EC" id="2.7.13.3" evidence="3"/>
<feature type="transmembrane region" description="Helical" evidence="10">
    <location>
        <begin position="91"/>
        <end position="107"/>
    </location>
</feature>
<dbReference type="Gene3D" id="3.30.565.10">
    <property type="entry name" value="Histidine kinase-like ATPase, C-terminal domain"/>
    <property type="match status" value="1"/>
</dbReference>
<evidence type="ECO:0000256" key="6">
    <source>
        <dbReference type="ARBA" id="ARBA00022679"/>
    </source>
</evidence>
<dbReference type="CDD" id="cd00082">
    <property type="entry name" value="HisKA"/>
    <property type="match status" value="1"/>
</dbReference>
<evidence type="ECO:0000256" key="3">
    <source>
        <dbReference type="ARBA" id="ARBA00012438"/>
    </source>
</evidence>
<keyword evidence="6" id="KW-0808">Transferase</keyword>
<evidence type="ECO:0000256" key="2">
    <source>
        <dbReference type="ARBA" id="ARBA00004651"/>
    </source>
</evidence>
<comment type="caution">
    <text evidence="12">The sequence shown here is derived from an EMBL/GenBank/DDBJ whole genome shotgun (WGS) entry which is preliminary data.</text>
</comment>
<dbReference type="GO" id="GO:0005524">
    <property type="term" value="F:ATP binding"/>
    <property type="evidence" value="ECO:0007669"/>
    <property type="project" value="UniProtKB-KW"/>
</dbReference>
<feature type="transmembrane region" description="Helical" evidence="10">
    <location>
        <begin position="138"/>
        <end position="156"/>
    </location>
</feature>
<dbReference type="RefSeq" id="WP_236711271.1">
    <property type="nucleotide sequence ID" value="NZ_KQ130454.1"/>
</dbReference>
<dbReference type="Pfam" id="PF02518">
    <property type="entry name" value="HATPase_c"/>
    <property type="match status" value="1"/>
</dbReference>
<evidence type="ECO:0000256" key="9">
    <source>
        <dbReference type="ARBA" id="ARBA00022840"/>
    </source>
</evidence>
<feature type="domain" description="Histidine kinase" evidence="11">
    <location>
        <begin position="226"/>
        <end position="436"/>
    </location>
</feature>
<evidence type="ECO:0000256" key="4">
    <source>
        <dbReference type="ARBA" id="ARBA00022475"/>
    </source>
</evidence>
<dbReference type="SUPFAM" id="SSF47384">
    <property type="entry name" value="Homodimeric domain of signal transducing histidine kinase"/>
    <property type="match status" value="1"/>
</dbReference>
<keyword evidence="4" id="KW-1003">Cell membrane</keyword>
<name>A0A0J7XWB6_9SPHN</name>
<dbReference type="PANTHER" id="PTHR44936:SF10">
    <property type="entry name" value="SENSOR PROTEIN RSTB"/>
    <property type="match status" value="1"/>
</dbReference>
<reference evidence="12 13" key="1">
    <citation type="journal article" date="2015" name="G3 (Bethesda)">
        <title>Insights into Ongoing Evolution of the Hexachlorocyclohexane Catabolic Pathway from Comparative Genomics of Ten Sphingomonadaceae Strains.</title>
        <authorList>
            <person name="Pearce S.L."/>
            <person name="Oakeshott J.G."/>
            <person name="Pandey G."/>
        </authorList>
    </citation>
    <scope>NUCLEOTIDE SEQUENCE [LARGE SCALE GENOMIC DNA]</scope>
    <source>
        <strain evidence="12 13">LL02</strain>
    </source>
</reference>
<dbReference type="InterPro" id="IPR004358">
    <property type="entry name" value="Sig_transdc_His_kin-like_C"/>
</dbReference>
<evidence type="ECO:0000256" key="7">
    <source>
        <dbReference type="ARBA" id="ARBA00022741"/>
    </source>
</evidence>
<dbReference type="PRINTS" id="PR00344">
    <property type="entry name" value="BCTRLSENSOR"/>
</dbReference>
<accession>A0A0J7XWB6</accession>